<keyword evidence="1" id="KW-0068">Autocatalytic cleavage</keyword>
<evidence type="ECO:0000259" key="3">
    <source>
        <dbReference type="PROSITE" id="PS50819"/>
    </source>
</evidence>
<evidence type="ECO:0000256" key="1">
    <source>
        <dbReference type="ARBA" id="ARBA00022813"/>
    </source>
</evidence>
<dbReference type="InterPro" id="IPR006141">
    <property type="entry name" value="Intein_N"/>
</dbReference>
<dbReference type="SUPFAM" id="SSF51294">
    <property type="entry name" value="Hedgehog/intein (Hint) domain"/>
    <property type="match status" value="1"/>
</dbReference>
<evidence type="ECO:0000313" key="4">
    <source>
        <dbReference type="EMBL" id="UYU67332.1"/>
    </source>
</evidence>
<dbReference type="PRINTS" id="PR00379">
    <property type="entry name" value="INTEIN"/>
</dbReference>
<dbReference type="Gene3D" id="3.10.28.10">
    <property type="entry name" value="Homing endonucleases"/>
    <property type="match status" value="1"/>
</dbReference>
<dbReference type="InterPro" id="IPR004042">
    <property type="entry name" value="Intein_endonuc_central"/>
</dbReference>
<dbReference type="PROSITE" id="PS50819">
    <property type="entry name" value="INTEIN_ENDONUCLEASE"/>
    <property type="match status" value="1"/>
</dbReference>
<keyword evidence="2" id="KW-0651">Protein splicing</keyword>
<dbReference type="PROSITE" id="PS50817">
    <property type="entry name" value="INTEIN_N_TER"/>
    <property type="match status" value="1"/>
</dbReference>
<evidence type="ECO:0000256" key="2">
    <source>
        <dbReference type="ARBA" id="ARBA00023000"/>
    </source>
</evidence>
<protein>
    <recommendedName>
        <fullName evidence="3">DOD-type homing endonuclease domain-containing protein</fullName>
    </recommendedName>
</protein>
<dbReference type="InterPro" id="IPR006142">
    <property type="entry name" value="INTEIN"/>
</dbReference>
<name>A0ABD7U4X0_BACT4</name>
<dbReference type="InterPro" id="IPR036844">
    <property type="entry name" value="Hint_dom_sf"/>
</dbReference>
<accession>A0ABD7U4X0</accession>
<dbReference type="EMBL" id="CP083680">
    <property type="protein sequence ID" value="UYU67332.1"/>
    <property type="molecule type" value="Genomic_DNA"/>
</dbReference>
<feature type="domain" description="DOD-type homing endonuclease" evidence="3">
    <location>
        <begin position="403"/>
        <end position="542"/>
    </location>
</feature>
<organism evidence="4 5">
    <name type="scientific">Bacteroides thetaiotaomicron</name>
    <dbReference type="NCBI Taxonomy" id="818"/>
    <lineage>
        <taxon>Bacteria</taxon>
        <taxon>Pseudomonadati</taxon>
        <taxon>Bacteroidota</taxon>
        <taxon>Bacteroidia</taxon>
        <taxon>Bacteroidales</taxon>
        <taxon>Bacteroidaceae</taxon>
        <taxon>Bacteroides</taxon>
    </lineage>
</organism>
<dbReference type="AlphaFoldDB" id="A0ABD7U4X0"/>
<sequence>MAKPKIPNQKKKYQELNRRLNKYVALVEQIYDTLNLEAAKAVSLTNYFSDSDKPFKWSDYPQTKKQIDDIQKHFVEDINATIYRGTTEEWKNSNEAQDLIVNKVLKAYNAQVDKEKYKILYQTNSDALKAFQNRKDKGFNISAKLWQQSMIYKEELEAAISCAIQKGTSAVTLSKQISKYLLDFPLLQKDYKDRYGSAEHIQDCEYRSIRLARSEINMSYRAAENERWKQMDFVVGYEIKLSGNHNCKGVPKGRYYDICDQLAGKYPKDFEWTGWHPNCYSDDSEVLTSRGWKLFKDVLDDDLILSLNPNERVPEWVGFTDRQCYSHSGKMIRFFNKSLDCLVTPDHNMVYLNKNDGRIRNCQANEYTKGKGAFYRGCEYKSDDIDCMTIGSTVIDFDLFCEFMGYWLSDGSTIRKSQVIISQKKGEPARNKIISLIEKLGYKVTEYDDGVCFYSADICQYLKRFGVCNEKYIPNEIKSSSKRQIEIFLNAFVLCDGYTRPFKSFVGNRGNVFTSNKEERMFFTTSKQMSGDLSELILKSGKRPSFSVNKAGKSHKRNGVEIKSNYDCYIIRECYSTTSTVFDKEYVLYDGNVYDLTLERNHIMYIRRNGKCFWGSNCRCYKVPILKTEEEFWEWDGRSDVSTESINEVKDVPDEFKKWVLENHQKIEKAQKRNTLPYFLRDNKSIVQNINTENSAKELVNRASLVGNEVQSLAEFIAKKNKGFVTPINYKSISSITRKVKTEGITPYDIKDAVRTTIIVPKSQIDEVLNELSDSDSFVRLKRQKPESFMGYSGNIVNIKTSNGLVAEIQVNTERMIYAKEKPEDAKRILGEKRWEEIQKQTGMEGGLGHKYYEEWRILDKSDKKAQEIAEKSIKYYSHFQ</sequence>
<proteinExistence type="predicted"/>
<gene>
    <name evidence="4" type="ORF">KQP68_03360</name>
</gene>
<evidence type="ECO:0000313" key="5">
    <source>
        <dbReference type="Proteomes" id="UP001156218"/>
    </source>
</evidence>
<dbReference type="Proteomes" id="UP001156218">
    <property type="component" value="Chromosome"/>
</dbReference>
<dbReference type="RefSeq" id="WP_199610196.1">
    <property type="nucleotide sequence ID" value="NZ_CP083680.1"/>
</dbReference>
<dbReference type="InterPro" id="IPR027434">
    <property type="entry name" value="Homing_endonucl"/>
</dbReference>
<reference evidence="4 5" key="1">
    <citation type="submission" date="2021-06" db="EMBL/GenBank/DDBJ databases">
        <title>Interrogation of the integrated mobile genetic elements in gut-associated Bacteroides with a consensus prediction approach.</title>
        <authorList>
            <person name="Campbell D.E."/>
            <person name="Leigh J.R."/>
            <person name="Kim T."/>
            <person name="England W."/>
            <person name="Whitaker R.J."/>
            <person name="Degnan P.H."/>
        </authorList>
    </citation>
    <scope>NUCLEOTIDE SEQUENCE [LARGE SCALE GENOMIC DNA]</scope>
    <source>
        <strain evidence="4 5">WAL8669</strain>
    </source>
</reference>